<dbReference type="EMBL" id="ML994618">
    <property type="protein sequence ID" value="KAF2190629.1"/>
    <property type="molecule type" value="Genomic_DNA"/>
</dbReference>
<gene>
    <name evidence="1" type="ORF">K469DRAFT_389739</name>
</gene>
<sequence length="218" mass="25411">MSVDLEWETDEVPLEDESEASAEYEGLVGYPANWDWDIFIARLTIRLDRSLPREIGYLHSDLWIGGQRLSRRNGRMARDYMMNLSHSIARPIYIYYDATPRFHLHFISPRPCRYQNPSSLLRDTIDNYTVMHRHFEGRRVFVALRSPTRFPRTPKQFVLALSPVMFSASRWPRAPNPGLLDNLSDSRCMNFAGGLLALIIFSQLAEMMERTTVLNREV</sequence>
<protein>
    <submittedName>
        <fullName evidence="1">Uncharacterized protein</fullName>
    </submittedName>
</protein>
<reference evidence="1" key="1">
    <citation type="journal article" date="2020" name="Stud. Mycol.">
        <title>101 Dothideomycetes genomes: a test case for predicting lifestyles and emergence of pathogens.</title>
        <authorList>
            <person name="Haridas S."/>
            <person name="Albert R."/>
            <person name="Binder M."/>
            <person name="Bloem J."/>
            <person name="Labutti K."/>
            <person name="Salamov A."/>
            <person name="Andreopoulos B."/>
            <person name="Baker S."/>
            <person name="Barry K."/>
            <person name="Bills G."/>
            <person name="Bluhm B."/>
            <person name="Cannon C."/>
            <person name="Castanera R."/>
            <person name="Culley D."/>
            <person name="Daum C."/>
            <person name="Ezra D."/>
            <person name="Gonzalez J."/>
            <person name="Henrissat B."/>
            <person name="Kuo A."/>
            <person name="Liang C."/>
            <person name="Lipzen A."/>
            <person name="Lutzoni F."/>
            <person name="Magnuson J."/>
            <person name="Mondo S."/>
            <person name="Nolan M."/>
            <person name="Ohm R."/>
            <person name="Pangilinan J."/>
            <person name="Park H.-J."/>
            <person name="Ramirez L."/>
            <person name="Alfaro M."/>
            <person name="Sun H."/>
            <person name="Tritt A."/>
            <person name="Yoshinaga Y."/>
            <person name="Zwiers L.-H."/>
            <person name="Turgeon B."/>
            <person name="Goodwin S."/>
            <person name="Spatafora J."/>
            <person name="Crous P."/>
            <person name="Grigoriev I."/>
        </authorList>
    </citation>
    <scope>NUCLEOTIDE SEQUENCE</scope>
    <source>
        <strain evidence="1">CBS 207.26</strain>
    </source>
</reference>
<evidence type="ECO:0000313" key="1">
    <source>
        <dbReference type="EMBL" id="KAF2190629.1"/>
    </source>
</evidence>
<proteinExistence type="predicted"/>
<keyword evidence="2" id="KW-1185">Reference proteome</keyword>
<name>A0A6A6EIZ5_9PEZI</name>
<dbReference type="Proteomes" id="UP000800200">
    <property type="component" value="Unassembled WGS sequence"/>
</dbReference>
<dbReference type="AlphaFoldDB" id="A0A6A6EIZ5"/>
<evidence type="ECO:0000313" key="2">
    <source>
        <dbReference type="Proteomes" id="UP000800200"/>
    </source>
</evidence>
<organism evidence="1 2">
    <name type="scientific">Zopfia rhizophila CBS 207.26</name>
    <dbReference type="NCBI Taxonomy" id="1314779"/>
    <lineage>
        <taxon>Eukaryota</taxon>
        <taxon>Fungi</taxon>
        <taxon>Dikarya</taxon>
        <taxon>Ascomycota</taxon>
        <taxon>Pezizomycotina</taxon>
        <taxon>Dothideomycetes</taxon>
        <taxon>Dothideomycetes incertae sedis</taxon>
        <taxon>Zopfiaceae</taxon>
        <taxon>Zopfia</taxon>
    </lineage>
</organism>
<accession>A0A6A6EIZ5</accession>